<dbReference type="OrthoDB" id="6019869at2759"/>
<dbReference type="Gene3D" id="3.30.70.330">
    <property type="match status" value="1"/>
</dbReference>
<accession>T2MF48</accession>
<sequence length="230" mass="25988">TVAFLKNNSKEFFIKYLNVDIFFSYNRTKYIVMISSSFDDNEEEEKPNCVVVQNFLLEVFTNKEARTHFESLFANYQPINFTYLPSFSRVIVAFQTLENAKLAQLELHGKNINEKCLKVYMKELPKKLGSTYLALPKAEKLFLISPPSSPPVGWEPVEEPIPVVNYDLISAVAHLEIPGKPVELVSQTSLTPSIVVVGCEDPISRTGKSMISMSAVPPEELQTKRPPLKN</sequence>
<dbReference type="GO" id="GO:0003676">
    <property type="term" value="F:nucleic acid binding"/>
    <property type="evidence" value="ECO:0007669"/>
    <property type="project" value="InterPro"/>
</dbReference>
<comment type="similarity">
    <text evidence="1">Belongs to the RCAN family.</text>
</comment>
<dbReference type="InterPro" id="IPR012677">
    <property type="entry name" value="Nucleotide-bd_a/b_plait_sf"/>
</dbReference>
<dbReference type="SUPFAM" id="SSF54928">
    <property type="entry name" value="RNA-binding domain, RBD"/>
    <property type="match status" value="1"/>
</dbReference>
<proteinExistence type="evidence at transcript level"/>
<dbReference type="GO" id="GO:0019722">
    <property type="term" value="P:calcium-mediated signaling"/>
    <property type="evidence" value="ECO:0007669"/>
    <property type="project" value="InterPro"/>
</dbReference>
<dbReference type="PANTHER" id="PTHR10300">
    <property type="entry name" value="CALCIPRESSIN"/>
    <property type="match status" value="1"/>
</dbReference>
<dbReference type="GO" id="GO:0005634">
    <property type="term" value="C:nucleus"/>
    <property type="evidence" value="ECO:0007669"/>
    <property type="project" value="TreeGrafter"/>
</dbReference>
<organism evidence="2">
    <name type="scientific">Hydra vulgaris</name>
    <name type="common">Hydra</name>
    <name type="synonym">Hydra attenuata</name>
    <dbReference type="NCBI Taxonomy" id="6087"/>
    <lineage>
        <taxon>Eukaryota</taxon>
        <taxon>Metazoa</taxon>
        <taxon>Cnidaria</taxon>
        <taxon>Hydrozoa</taxon>
        <taxon>Hydroidolina</taxon>
        <taxon>Anthoathecata</taxon>
        <taxon>Aplanulata</taxon>
        <taxon>Hydridae</taxon>
        <taxon>Hydra</taxon>
    </lineage>
</organism>
<dbReference type="Pfam" id="PF04847">
    <property type="entry name" value="Calcipressin"/>
    <property type="match status" value="1"/>
</dbReference>
<protein>
    <submittedName>
        <fullName evidence="2">Calcipressin-1</fullName>
    </submittedName>
</protein>
<feature type="non-terminal residue" evidence="2">
    <location>
        <position position="1"/>
    </location>
</feature>
<evidence type="ECO:0000313" key="2">
    <source>
        <dbReference type="EMBL" id="CDG70729.1"/>
    </source>
</evidence>
<gene>
    <name evidence="2" type="primary">RCAN1</name>
</gene>
<dbReference type="GO" id="GO:0005737">
    <property type="term" value="C:cytoplasm"/>
    <property type="evidence" value="ECO:0007669"/>
    <property type="project" value="TreeGrafter"/>
</dbReference>
<reference evidence="2" key="1">
    <citation type="journal article" date="2013" name="Genome Biol. Evol.">
        <title>Punctuated emergences of genetic and phenotypic innovations in eumetazoan, bilaterian, euteleostome, and hominidae ancestors.</title>
        <authorList>
            <person name="Wenger Y."/>
            <person name="Galliot B."/>
        </authorList>
    </citation>
    <scope>NUCLEOTIDE SEQUENCE</scope>
    <source>
        <tissue evidence="2">Whole animals</tissue>
    </source>
</reference>
<evidence type="ECO:0000256" key="1">
    <source>
        <dbReference type="ARBA" id="ARBA00008209"/>
    </source>
</evidence>
<dbReference type="AlphaFoldDB" id="T2MF48"/>
<dbReference type="InterPro" id="IPR006931">
    <property type="entry name" value="Calcipressin"/>
</dbReference>
<dbReference type="GO" id="GO:0008597">
    <property type="term" value="F:calcium-dependent protein serine/threonine phosphatase regulator activity"/>
    <property type="evidence" value="ECO:0007669"/>
    <property type="project" value="TreeGrafter"/>
</dbReference>
<dbReference type="InterPro" id="IPR035979">
    <property type="entry name" value="RBD_domain_sf"/>
</dbReference>
<name>T2MF48_HYDVU</name>
<dbReference type="EMBL" id="HAAD01004497">
    <property type="protein sequence ID" value="CDG70729.1"/>
    <property type="molecule type" value="mRNA"/>
</dbReference>
<dbReference type="PANTHER" id="PTHR10300:SF14">
    <property type="entry name" value="PROTEIN SARAH"/>
    <property type="match status" value="1"/>
</dbReference>